<accession>A0AAE1HQP9</accession>
<dbReference type="GO" id="GO:0022857">
    <property type="term" value="F:transmembrane transporter activity"/>
    <property type="evidence" value="ECO:0007669"/>
    <property type="project" value="InterPro"/>
</dbReference>
<sequence length="578" mass="64034">MTRADLDTILLQLGDFGRFQFANYVAISFPILFSAIYTLTYVFTAKDLVYRCRVPECEGPGPGPGLGLSLDGALEEQGLVQYLPDWLVHAVPHHGDKPSSCHRYAPRRTANGSGTGAGTACSADLFDQEVVRCQDWVFEPGQMNSIASEWNITCDENKWQLSIVGSINNIGLFAGLPFAGFWSDRYGRKSLLFWSWAVTCCMGIIRSFSTNLMMMLTFEFLDAFFGAGVFSAGFILALEFVGPDKRVMAGTVLNLFYSAGQVVLGVVAWAVFDWRWMLRSIYVPGFLCLLLLWPTPESVRWLASKGRYAEADSIIRKVAKFNRVTINEALEDRVDLVQVKAEDTGKQSEVEKGLLRKISREEKQKSSQGEGSTISNLLATFKSSRLLLRFMNCSYCWMANTFVYYGLSLNSVSMGGNDYLNFILVTLIELPALLVQLWLMGLFGRRACLSSTMIVAGACCVSFLAIPENHIYIRLATFLIGKFAITISFAVVYVYTAELFPTNVRHSLLGYCSMFGRIGSMSAPQTALLATIHESLPLTLFALSSIVGGLLSLFFPETKDKSLPDSIKEAEEIGNSSH</sequence>
<keyword evidence="8" id="KW-1185">Reference proteome</keyword>
<feature type="transmembrane region" description="Helical" evidence="5">
    <location>
        <begin position="253"/>
        <end position="272"/>
    </location>
</feature>
<evidence type="ECO:0000313" key="7">
    <source>
        <dbReference type="EMBL" id="KAK3925749.1"/>
    </source>
</evidence>
<reference evidence="7" key="2">
    <citation type="journal article" date="2023" name="BMC Genomics">
        <title>Pest status, molecular evolution, and epigenetic factors derived from the genome assembly of Frankliniella fusca, a thysanopteran phytovirus vector.</title>
        <authorList>
            <person name="Catto M.A."/>
            <person name="Labadie P.E."/>
            <person name="Jacobson A.L."/>
            <person name="Kennedy G.G."/>
            <person name="Srinivasan R."/>
            <person name="Hunt B.G."/>
        </authorList>
    </citation>
    <scope>NUCLEOTIDE SEQUENCE</scope>
    <source>
        <strain evidence="7">PL_HMW_Pooled</strain>
    </source>
</reference>
<dbReference type="GO" id="GO:0016020">
    <property type="term" value="C:membrane"/>
    <property type="evidence" value="ECO:0007669"/>
    <property type="project" value="UniProtKB-SubCell"/>
</dbReference>
<feature type="transmembrane region" description="Helical" evidence="5">
    <location>
        <begin position="191"/>
        <end position="208"/>
    </location>
</feature>
<feature type="transmembrane region" description="Helical" evidence="5">
    <location>
        <begin position="21"/>
        <end position="43"/>
    </location>
</feature>
<evidence type="ECO:0000256" key="5">
    <source>
        <dbReference type="SAM" id="Phobius"/>
    </source>
</evidence>
<dbReference type="PANTHER" id="PTHR24064">
    <property type="entry name" value="SOLUTE CARRIER FAMILY 22 MEMBER"/>
    <property type="match status" value="1"/>
</dbReference>
<feature type="transmembrane region" description="Helical" evidence="5">
    <location>
        <begin position="472"/>
        <end position="496"/>
    </location>
</feature>
<feature type="transmembrane region" description="Helical" evidence="5">
    <location>
        <begin position="278"/>
        <end position="295"/>
    </location>
</feature>
<evidence type="ECO:0000256" key="1">
    <source>
        <dbReference type="ARBA" id="ARBA00004141"/>
    </source>
</evidence>
<keyword evidence="4 5" id="KW-0472">Membrane</keyword>
<dbReference type="InterPro" id="IPR005829">
    <property type="entry name" value="Sugar_transporter_CS"/>
</dbReference>
<dbReference type="PROSITE" id="PS00216">
    <property type="entry name" value="SUGAR_TRANSPORT_1"/>
    <property type="match status" value="1"/>
</dbReference>
<dbReference type="AlphaFoldDB" id="A0AAE1HQP9"/>
<evidence type="ECO:0000256" key="3">
    <source>
        <dbReference type="ARBA" id="ARBA00022989"/>
    </source>
</evidence>
<dbReference type="PROSITE" id="PS50850">
    <property type="entry name" value="MFS"/>
    <property type="match status" value="1"/>
</dbReference>
<feature type="domain" description="Major facilitator superfamily (MFS) profile" evidence="6">
    <location>
        <begin position="113"/>
        <end position="560"/>
    </location>
</feature>
<proteinExistence type="predicted"/>
<feature type="transmembrane region" description="Helical" evidence="5">
    <location>
        <begin position="220"/>
        <end position="241"/>
    </location>
</feature>
<feature type="transmembrane region" description="Helical" evidence="5">
    <location>
        <begin position="386"/>
        <end position="407"/>
    </location>
</feature>
<comment type="subcellular location">
    <subcellularLocation>
        <location evidence="1">Membrane</location>
        <topology evidence="1">Multi-pass membrane protein</topology>
    </subcellularLocation>
</comment>
<keyword evidence="3 5" id="KW-1133">Transmembrane helix</keyword>
<feature type="transmembrane region" description="Helical" evidence="5">
    <location>
        <begin position="447"/>
        <end position="466"/>
    </location>
</feature>
<evidence type="ECO:0000313" key="8">
    <source>
        <dbReference type="Proteomes" id="UP001219518"/>
    </source>
</evidence>
<evidence type="ECO:0000256" key="4">
    <source>
        <dbReference type="ARBA" id="ARBA00023136"/>
    </source>
</evidence>
<keyword evidence="2 5" id="KW-0812">Transmembrane</keyword>
<gene>
    <name evidence="7" type="ORF">KUF71_013998</name>
</gene>
<dbReference type="Proteomes" id="UP001219518">
    <property type="component" value="Unassembled WGS sequence"/>
</dbReference>
<organism evidence="7 8">
    <name type="scientific">Frankliniella fusca</name>
    <dbReference type="NCBI Taxonomy" id="407009"/>
    <lineage>
        <taxon>Eukaryota</taxon>
        <taxon>Metazoa</taxon>
        <taxon>Ecdysozoa</taxon>
        <taxon>Arthropoda</taxon>
        <taxon>Hexapoda</taxon>
        <taxon>Insecta</taxon>
        <taxon>Pterygota</taxon>
        <taxon>Neoptera</taxon>
        <taxon>Paraneoptera</taxon>
        <taxon>Thysanoptera</taxon>
        <taxon>Terebrantia</taxon>
        <taxon>Thripoidea</taxon>
        <taxon>Thripidae</taxon>
        <taxon>Frankliniella</taxon>
    </lineage>
</organism>
<dbReference type="Gene3D" id="1.20.1250.20">
    <property type="entry name" value="MFS general substrate transporter like domains"/>
    <property type="match status" value="1"/>
</dbReference>
<evidence type="ECO:0000256" key="2">
    <source>
        <dbReference type="ARBA" id="ARBA00022692"/>
    </source>
</evidence>
<dbReference type="Pfam" id="PF00083">
    <property type="entry name" value="Sugar_tr"/>
    <property type="match status" value="1"/>
</dbReference>
<feature type="transmembrane region" description="Helical" evidence="5">
    <location>
        <begin position="419"/>
        <end position="440"/>
    </location>
</feature>
<dbReference type="InterPro" id="IPR036259">
    <property type="entry name" value="MFS_trans_sf"/>
</dbReference>
<comment type="caution">
    <text evidence="7">The sequence shown here is derived from an EMBL/GenBank/DDBJ whole genome shotgun (WGS) entry which is preliminary data.</text>
</comment>
<protein>
    <submittedName>
        <fullName evidence="7">Organic cation transporter-like protein</fullName>
    </submittedName>
</protein>
<dbReference type="InterPro" id="IPR005828">
    <property type="entry name" value="MFS_sugar_transport-like"/>
</dbReference>
<name>A0AAE1HQP9_9NEOP</name>
<dbReference type="EMBL" id="JAHWGI010001240">
    <property type="protein sequence ID" value="KAK3925749.1"/>
    <property type="molecule type" value="Genomic_DNA"/>
</dbReference>
<evidence type="ECO:0000259" key="6">
    <source>
        <dbReference type="PROSITE" id="PS50850"/>
    </source>
</evidence>
<dbReference type="InterPro" id="IPR020846">
    <property type="entry name" value="MFS_dom"/>
</dbReference>
<dbReference type="CDD" id="cd17317">
    <property type="entry name" value="MFS_SLC22"/>
    <property type="match status" value="1"/>
</dbReference>
<dbReference type="SUPFAM" id="SSF103473">
    <property type="entry name" value="MFS general substrate transporter"/>
    <property type="match status" value="1"/>
</dbReference>
<reference evidence="7" key="1">
    <citation type="submission" date="2021-07" db="EMBL/GenBank/DDBJ databases">
        <authorList>
            <person name="Catto M.A."/>
            <person name="Jacobson A."/>
            <person name="Kennedy G."/>
            <person name="Labadie P."/>
            <person name="Hunt B.G."/>
            <person name="Srinivasan R."/>
        </authorList>
    </citation>
    <scope>NUCLEOTIDE SEQUENCE</scope>
    <source>
        <strain evidence="7">PL_HMW_Pooled</strain>
        <tissue evidence="7">Head</tissue>
    </source>
</reference>